<gene>
    <name evidence="9" type="ORF">bhn_I0479</name>
</gene>
<keyword evidence="5 8" id="KW-1133">Transmembrane helix</keyword>
<evidence type="ECO:0000256" key="4">
    <source>
        <dbReference type="ARBA" id="ARBA00022692"/>
    </source>
</evidence>
<evidence type="ECO:0000256" key="6">
    <source>
        <dbReference type="ARBA" id="ARBA00023136"/>
    </source>
</evidence>
<dbReference type="PANTHER" id="PTHR13285:SF18">
    <property type="entry name" value="PROTEIN-CYSTEINE N-PALMITOYLTRANSFERASE RASP"/>
    <property type="match status" value="1"/>
</dbReference>
<feature type="transmembrane region" description="Helical" evidence="8">
    <location>
        <begin position="7"/>
        <end position="26"/>
    </location>
</feature>
<keyword evidence="4 8" id="KW-0812">Transmembrane</keyword>
<keyword evidence="7" id="KW-0808">Transferase</keyword>
<dbReference type="Proteomes" id="UP000179284">
    <property type="component" value="Chromosome I"/>
</dbReference>
<comment type="subcellular location">
    <subcellularLocation>
        <location evidence="1">Cell membrane</location>
        <topology evidence="1">Multi-pass membrane protein</topology>
    </subcellularLocation>
</comment>
<evidence type="ECO:0000256" key="2">
    <source>
        <dbReference type="ARBA" id="ARBA00010323"/>
    </source>
</evidence>
<name>A0A1D9NZ17_9FIRM</name>
<dbReference type="PIRSF" id="PIRSF500217">
    <property type="entry name" value="AlgI"/>
    <property type="match status" value="1"/>
</dbReference>
<reference evidence="10" key="1">
    <citation type="submission" date="2016-10" db="EMBL/GenBank/DDBJ databases">
        <title>The complete genome sequence of the rumen bacterium Butyrivibrio hungatei MB2003.</title>
        <authorList>
            <person name="Palevich N."/>
            <person name="Kelly W.J."/>
            <person name="Leahy S.C."/>
            <person name="Altermann E."/>
            <person name="Rakonjac J."/>
            <person name="Attwood G.T."/>
        </authorList>
    </citation>
    <scope>NUCLEOTIDE SEQUENCE [LARGE SCALE GENOMIC DNA]</scope>
    <source>
        <strain evidence="10">MB2003</strain>
    </source>
</reference>
<dbReference type="Pfam" id="PF03062">
    <property type="entry name" value="MBOAT"/>
    <property type="match status" value="1"/>
</dbReference>
<evidence type="ECO:0000256" key="5">
    <source>
        <dbReference type="ARBA" id="ARBA00022989"/>
    </source>
</evidence>
<dbReference type="GO" id="GO:0042121">
    <property type="term" value="P:alginic acid biosynthetic process"/>
    <property type="evidence" value="ECO:0007669"/>
    <property type="project" value="InterPro"/>
</dbReference>
<sequence>MLFNSGEFLLFFPIVVLIYFVIPAKVRYIWLLLSSYYFYMGWNAKYALLLLFSTAVTFVSGLLIEKANTVRAKKTVVAASFILNLSVLFFYKYINFSLSLIGGAISIFGGSLSVPTFDIVLPVGISFFTFQALSYTMDIYRGEIYAEHNFLRYALYVSFFPQLVAGPIERSKNLLKQLAVPTKFDYEKAKNGLFLMLWGYFLKLVLADRIAIVVDTVYNSPSDYEGWYCIIATVLFALQIYCDFAGYSTIAVGAAKILGINLMENFDAPYLSLSVAEFWRKWHISLTSWFRDYLYIPLGGNRKGKIRKDINIMIVFLLSGLWHGAGLHYVVWGGLNGLYQVIGGWLKPIREKLCVVTNVRTDSFGHKIFKALVTFVLVDLAWVFFRANTLKDAATIISAMLHTQNHWVLFDGSIYELGLDQKEFTLMIISIAILGLVDIAKHYGVCIREAILKQDYLVRLVCFVICVSFILMFGIWGPGYSSANFIYFQF</sequence>
<feature type="transmembrane region" description="Helical" evidence="8">
    <location>
        <begin position="46"/>
        <end position="64"/>
    </location>
</feature>
<dbReference type="EMBL" id="CP017831">
    <property type="protein sequence ID" value="AOZ95513.1"/>
    <property type="molecule type" value="Genomic_DNA"/>
</dbReference>
<feature type="transmembrane region" description="Helical" evidence="8">
    <location>
        <begin position="224"/>
        <end position="242"/>
    </location>
</feature>
<dbReference type="AlphaFoldDB" id="A0A1D9NZ17"/>
<evidence type="ECO:0000313" key="9">
    <source>
        <dbReference type="EMBL" id="AOZ95513.1"/>
    </source>
</evidence>
<dbReference type="PANTHER" id="PTHR13285">
    <property type="entry name" value="ACYLTRANSFERASE"/>
    <property type="match status" value="1"/>
</dbReference>
<feature type="transmembrane region" description="Helical" evidence="8">
    <location>
        <begin position="310"/>
        <end position="331"/>
    </location>
</feature>
<feature type="transmembrane region" description="Helical" evidence="8">
    <location>
        <begin position="100"/>
        <end position="130"/>
    </location>
</feature>
<evidence type="ECO:0000256" key="8">
    <source>
        <dbReference type="SAM" id="Phobius"/>
    </source>
</evidence>
<keyword evidence="7 9" id="KW-0012">Acyltransferase</keyword>
<dbReference type="InterPro" id="IPR024194">
    <property type="entry name" value="Ac/AlaTfrase_AlgI/DltB"/>
</dbReference>
<dbReference type="KEGG" id="bhu:bhn_I0479"/>
<evidence type="ECO:0000256" key="1">
    <source>
        <dbReference type="ARBA" id="ARBA00004651"/>
    </source>
</evidence>
<keyword evidence="6 7" id="KW-0472">Membrane</keyword>
<dbReference type="OrthoDB" id="9805788at2"/>
<feature type="transmembrane region" description="Helical" evidence="8">
    <location>
        <begin position="193"/>
        <end position="212"/>
    </location>
</feature>
<dbReference type="GO" id="GO:0016746">
    <property type="term" value="F:acyltransferase activity"/>
    <property type="evidence" value="ECO:0007669"/>
    <property type="project" value="UniProtKB-KW"/>
</dbReference>
<organism evidence="9 10">
    <name type="scientific">Butyrivibrio hungatei</name>
    <dbReference type="NCBI Taxonomy" id="185008"/>
    <lineage>
        <taxon>Bacteria</taxon>
        <taxon>Bacillati</taxon>
        <taxon>Bacillota</taxon>
        <taxon>Clostridia</taxon>
        <taxon>Lachnospirales</taxon>
        <taxon>Lachnospiraceae</taxon>
        <taxon>Butyrivibrio</taxon>
    </lineage>
</organism>
<evidence type="ECO:0000256" key="7">
    <source>
        <dbReference type="PIRNR" id="PIRNR016636"/>
    </source>
</evidence>
<dbReference type="PIRSF" id="PIRSF016636">
    <property type="entry name" value="AlgI_DltB"/>
    <property type="match status" value="1"/>
</dbReference>
<dbReference type="GO" id="GO:0005886">
    <property type="term" value="C:plasma membrane"/>
    <property type="evidence" value="ECO:0007669"/>
    <property type="project" value="UniProtKB-SubCell"/>
</dbReference>
<feature type="transmembrane region" description="Helical" evidence="8">
    <location>
        <begin position="456"/>
        <end position="476"/>
    </location>
</feature>
<evidence type="ECO:0000256" key="3">
    <source>
        <dbReference type="ARBA" id="ARBA00022475"/>
    </source>
</evidence>
<evidence type="ECO:0000313" key="10">
    <source>
        <dbReference type="Proteomes" id="UP000179284"/>
    </source>
</evidence>
<comment type="similarity">
    <text evidence="2 7">Belongs to the membrane-bound acyltransferase family.</text>
</comment>
<dbReference type="InterPro" id="IPR051085">
    <property type="entry name" value="MB_O-acyltransferase"/>
</dbReference>
<dbReference type="InterPro" id="IPR004299">
    <property type="entry name" value="MBOAT_fam"/>
</dbReference>
<feature type="transmembrane region" description="Helical" evidence="8">
    <location>
        <begin position="76"/>
        <end position="94"/>
    </location>
</feature>
<proteinExistence type="inferred from homology"/>
<keyword evidence="3 7" id="KW-1003">Cell membrane</keyword>
<accession>A0A1D9NZ17</accession>
<protein>
    <submittedName>
        <fullName evidence="9">MBOAT family acyltransferase</fullName>
    </submittedName>
</protein>
<keyword evidence="10" id="KW-1185">Reference proteome</keyword>
<dbReference type="InterPro" id="IPR028362">
    <property type="entry name" value="AlgI"/>
</dbReference>